<dbReference type="Proteomes" id="UP000824083">
    <property type="component" value="Unassembled WGS sequence"/>
</dbReference>
<organism evidence="1 2">
    <name type="scientific">Candidatus Aphodousia faecigallinarum</name>
    <dbReference type="NCBI Taxonomy" id="2840677"/>
    <lineage>
        <taxon>Bacteria</taxon>
        <taxon>Pseudomonadati</taxon>
        <taxon>Pseudomonadota</taxon>
        <taxon>Betaproteobacteria</taxon>
        <taxon>Burkholderiales</taxon>
        <taxon>Sutterellaceae</taxon>
        <taxon>Sutterellaceae incertae sedis</taxon>
        <taxon>Candidatus Aphodousia</taxon>
    </lineage>
</organism>
<evidence type="ECO:0000313" key="2">
    <source>
        <dbReference type="Proteomes" id="UP000824083"/>
    </source>
</evidence>
<dbReference type="AlphaFoldDB" id="A0A9D1IJV9"/>
<accession>A0A9D1IJV9</accession>
<evidence type="ECO:0000313" key="1">
    <source>
        <dbReference type="EMBL" id="HIU37417.1"/>
    </source>
</evidence>
<reference evidence="1" key="1">
    <citation type="submission" date="2020-10" db="EMBL/GenBank/DDBJ databases">
        <authorList>
            <person name="Gilroy R."/>
        </authorList>
    </citation>
    <scope>NUCLEOTIDE SEQUENCE</scope>
    <source>
        <strain evidence="1">7463</strain>
    </source>
</reference>
<protein>
    <submittedName>
        <fullName evidence="1">Uncharacterized protein</fullName>
    </submittedName>
</protein>
<proteinExistence type="predicted"/>
<reference evidence="1" key="2">
    <citation type="journal article" date="2021" name="PeerJ">
        <title>Extensive microbial diversity within the chicken gut microbiome revealed by metagenomics and culture.</title>
        <authorList>
            <person name="Gilroy R."/>
            <person name="Ravi A."/>
            <person name="Getino M."/>
            <person name="Pursley I."/>
            <person name="Horton D.L."/>
            <person name="Alikhan N.F."/>
            <person name="Baker D."/>
            <person name="Gharbi K."/>
            <person name="Hall N."/>
            <person name="Watson M."/>
            <person name="Adriaenssens E.M."/>
            <person name="Foster-Nyarko E."/>
            <person name="Jarju S."/>
            <person name="Secka A."/>
            <person name="Antonio M."/>
            <person name="Oren A."/>
            <person name="Chaudhuri R.R."/>
            <person name="La Ragione R."/>
            <person name="Hildebrand F."/>
            <person name="Pallen M.J."/>
        </authorList>
    </citation>
    <scope>NUCLEOTIDE SEQUENCE</scope>
    <source>
        <strain evidence="1">7463</strain>
    </source>
</reference>
<gene>
    <name evidence="1" type="ORF">IAC56_03995</name>
</gene>
<dbReference type="EMBL" id="DVMY01000067">
    <property type="protein sequence ID" value="HIU37417.1"/>
    <property type="molecule type" value="Genomic_DNA"/>
</dbReference>
<comment type="caution">
    <text evidence="1">The sequence shown here is derived from an EMBL/GenBank/DDBJ whole genome shotgun (WGS) entry which is preliminary data.</text>
</comment>
<sequence>MKTVFKSDKTKNVMGFNHEGLQGGFYLMGDPILATLNGPYPIHNLTEDEAVEKVRAITHDFLETTGKKEGLIAWVFKLIIDGECLIYSVNVNAATGEFTVTHQNLKEVLDSFLPQQVKGGEEVDGFYIKADGQKVWAFEPIEHFLLCLIPDEKQASLNVRVYQADPALADLIEHDQNEILERFMNQVMPKLTERFPQLSPMNQAKQADPEKLFEDLMSLLENPDQRMPKREVTLELTGQPAVTMQLSHLFGFRAIKEGEKKTEHLTVFHDGHHYWLYTVTPSDNDNEAPLMTLERITPEQIVDLARRMVWGQAKADEVMQTQKWIN</sequence>
<name>A0A9D1IJV9_9BURK</name>